<dbReference type="PANTHER" id="PTHR43617">
    <property type="entry name" value="L-AMINO ACID N-ACETYLTRANSFERASE"/>
    <property type="match status" value="1"/>
</dbReference>
<dbReference type="Gene3D" id="3.40.630.30">
    <property type="match status" value="1"/>
</dbReference>
<dbReference type="InterPro" id="IPR050276">
    <property type="entry name" value="MshD_Acetyltransferase"/>
</dbReference>
<dbReference type="EMBL" id="LFKP01000008">
    <property type="protein sequence ID" value="OHV96750.1"/>
    <property type="molecule type" value="Genomic_DNA"/>
</dbReference>
<gene>
    <name evidence="2" type="ORF">AKG95_12000</name>
</gene>
<dbReference type="CDD" id="cd04301">
    <property type="entry name" value="NAT_SF"/>
    <property type="match status" value="1"/>
</dbReference>
<feature type="domain" description="N-acetyltransferase" evidence="1">
    <location>
        <begin position="1"/>
        <end position="139"/>
    </location>
</feature>
<proteinExistence type="predicted"/>
<dbReference type="AlphaFoldDB" id="A0A1S1U8I5"/>
<reference evidence="2 3" key="1">
    <citation type="submission" date="2015-06" db="EMBL/GenBank/DDBJ databases">
        <title>Draft genome sequencing of a biphenyl-degrading bacterium, Janthinobacterium lividum MEG1.</title>
        <authorList>
            <person name="Shimodaira J."/>
            <person name="Hatta T."/>
        </authorList>
    </citation>
    <scope>NUCLEOTIDE SEQUENCE [LARGE SCALE GENOMIC DNA]</scope>
    <source>
        <strain evidence="2 3">MEG1</strain>
    </source>
</reference>
<comment type="caution">
    <text evidence="2">The sequence shown here is derived from an EMBL/GenBank/DDBJ whole genome shotgun (WGS) entry which is preliminary data.</text>
</comment>
<dbReference type="Proteomes" id="UP000179840">
    <property type="component" value="Unassembled WGS sequence"/>
</dbReference>
<dbReference type="PROSITE" id="PS51186">
    <property type="entry name" value="GNAT"/>
    <property type="match status" value="1"/>
</dbReference>
<dbReference type="SUPFAM" id="SSF55729">
    <property type="entry name" value="Acyl-CoA N-acyltransferases (Nat)"/>
    <property type="match status" value="1"/>
</dbReference>
<protein>
    <recommendedName>
        <fullName evidence="1">N-acetyltransferase domain-containing protein</fullName>
    </recommendedName>
</protein>
<dbReference type="GO" id="GO:0016747">
    <property type="term" value="F:acyltransferase activity, transferring groups other than amino-acyl groups"/>
    <property type="evidence" value="ECO:0007669"/>
    <property type="project" value="InterPro"/>
</dbReference>
<evidence type="ECO:0000259" key="1">
    <source>
        <dbReference type="PROSITE" id="PS51186"/>
    </source>
</evidence>
<sequence length="140" mass="14840">MAGNIDDVRALAPHAAQQDFIASNAESLALAAAHPHMHARTIYAGEVLAGFALYAEPGPAGRQDTYVLYRLMLAAGWQGQGLGRRALELLLGEMRARGAARVALYYAPANLIARQLYASAGFVETGIDADGEMMAVRTPA</sequence>
<evidence type="ECO:0000313" key="3">
    <source>
        <dbReference type="Proteomes" id="UP000179840"/>
    </source>
</evidence>
<accession>A0A1S1U8I5</accession>
<dbReference type="Pfam" id="PF00583">
    <property type="entry name" value="Acetyltransf_1"/>
    <property type="match status" value="1"/>
</dbReference>
<dbReference type="InterPro" id="IPR016181">
    <property type="entry name" value="Acyl_CoA_acyltransferase"/>
</dbReference>
<dbReference type="InterPro" id="IPR000182">
    <property type="entry name" value="GNAT_dom"/>
</dbReference>
<organism evidence="2 3">
    <name type="scientific">Janthinobacterium lividum</name>
    <dbReference type="NCBI Taxonomy" id="29581"/>
    <lineage>
        <taxon>Bacteria</taxon>
        <taxon>Pseudomonadati</taxon>
        <taxon>Pseudomonadota</taxon>
        <taxon>Betaproteobacteria</taxon>
        <taxon>Burkholderiales</taxon>
        <taxon>Oxalobacteraceae</taxon>
        <taxon>Janthinobacterium</taxon>
    </lineage>
</organism>
<name>A0A1S1U8I5_9BURK</name>
<evidence type="ECO:0000313" key="2">
    <source>
        <dbReference type="EMBL" id="OHV96750.1"/>
    </source>
</evidence>